<dbReference type="AlphaFoldDB" id="A0A7T8H3C1"/>
<reference evidence="3" key="1">
    <citation type="submission" date="2021-01" db="EMBL/GenBank/DDBJ databases">
        <title>Caligus Genome Assembly.</title>
        <authorList>
            <person name="Gallardo-Escarate C."/>
        </authorList>
    </citation>
    <scope>NUCLEOTIDE SEQUENCE [LARGE SCALE GENOMIC DNA]</scope>
</reference>
<evidence type="ECO:0000313" key="3">
    <source>
        <dbReference type="Proteomes" id="UP000595437"/>
    </source>
</evidence>
<feature type="compositionally biased region" description="Polar residues" evidence="1">
    <location>
        <begin position="1"/>
        <end position="10"/>
    </location>
</feature>
<feature type="compositionally biased region" description="Basic and acidic residues" evidence="1">
    <location>
        <begin position="94"/>
        <end position="106"/>
    </location>
</feature>
<name>A0A7T8H3C1_CALRO</name>
<accession>A0A7T8H3C1</accession>
<dbReference type="Proteomes" id="UP000595437">
    <property type="component" value="Chromosome 11"/>
</dbReference>
<dbReference type="OrthoDB" id="206130at2759"/>
<feature type="region of interest" description="Disordered" evidence="1">
    <location>
        <begin position="1"/>
        <end position="23"/>
    </location>
</feature>
<protein>
    <submittedName>
        <fullName evidence="2">Uncharacterized protein</fullName>
    </submittedName>
</protein>
<gene>
    <name evidence="2" type="ORF">FKW44_016899</name>
</gene>
<keyword evidence="3" id="KW-1185">Reference proteome</keyword>
<evidence type="ECO:0000256" key="1">
    <source>
        <dbReference type="SAM" id="MobiDB-lite"/>
    </source>
</evidence>
<proteinExistence type="predicted"/>
<evidence type="ECO:0000313" key="2">
    <source>
        <dbReference type="EMBL" id="QQP42285.1"/>
    </source>
</evidence>
<dbReference type="EMBL" id="CP045900">
    <property type="protein sequence ID" value="QQP42285.1"/>
    <property type="molecule type" value="Genomic_DNA"/>
</dbReference>
<sequence>MPPPSTQSTPARKPLRDLPPLEALGIDSQDDDVLILKKLEEILLTYKSRVEGQLAAEGRQLPKEIFEDFTTHWVNSTSSKQQPDAKRIMQSPTPRKDFREKKDKTKIPLPTFYSKPEAPQQTHR</sequence>
<organism evidence="2 3">
    <name type="scientific">Caligus rogercresseyi</name>
    <name type="common">Sea louse</name>
    <dbReference type="NCBI Taxonomy" id="217165"/>
    <lineage>
        <taxon>Eukaryota</taxon>
        <taxon>Metazoa</taxon>
        <taxon>Ecdysozoa</taxon>
        <taxon>Arthropoda</taxon>
        <taxon>Crustacea</taxon>
        <taxon>Multicrustacea</taxon>
        <taxon>Hexanauplia</taxon>
        <taxon>Copepoda</taxon>
        <taxon>Siphonostomatoida</taxon>
        <taxon>Caligidae</taxon>
        <taxon>Caligus</taxon>
    </lineage>
</organism>
<feature type="region of interest" description="Disordered" evidence="1">
    <location>
        <begin position="74"/>
        <end position="124"/>
    </location>
</feature>